<dbReference type="EMBL" id="CAJOBJ010378852">
    <property type="protein sequence ID" value="CAF5226635.1"/>
    <property type="molecule type" value="Genomic_DNA"/>
</dbReference>
<evidence type="ECO:0000313" key="4">
    <source>
        <dbReference type="Proteomes" id="UP000681720"/>
    </source>
</evidence>
<gene>
    <name evidence="2" type="ORF">BYL167_LOCUS75654</name>
    <name evidence="3" type="ORF">GIL414_LOCUS87223</name>
</gene>
<protein>
    <submittedName>
        <fullName evidence="3">Uncharacterized protein</fullName>
    </submittedName>
</protein>
<keyword evidence="1" id="KW-0472">Membrane</keyword>
<dbReference type="AlphaFoldDB" id="A0A8S3KA51"/>
<feature type="transmembrane region" description="Helical" evidence="1">
    <location>
        <begin position="20"/>
        <end position="45"/>
    </location>
</feature>
<organism evidence="3 4">
    <name type="scientific">Rotaria magnacalcarata</name>
    <dbReference type="NCBI Taxonomy" id="392030"/>
    <lineage>
        <taxon>Eukaryota</taxon>
        <taxon>Metazoa</taxon>
        <taxon>Spiralia</taxon>
        <taxon>Gnathifera</taxon>
        <taxon>Rotifera</taxon>
        <taxon>Eurotatoria</taxon>
        <taxon>Bdelloidea</taxon>
        <taxon>Philodinida</taxon>
        <taxon>Philodinidae</taxon>
        <taxon>Rotaria</taxon>
    </lineage>
</organism>
<dbReference type="EMBL" id="CAJOBH010271229">
    <property type="protein sequence ID" value="CAF5164972.1"/>
    <property type="molecule type" value="Genomic_DNA"/>
</dbReference>
<evidence type="ECO:0000313" key="2">
    <source>
        <dbReference type="EMBL" id="CAF5164972.1"/>
    </source>
</evidence>
<proteinExistence type="predicted"/>
<evidence type="ECO:0000313" key="3">
    <source>
        <dbReference type="EMBL" id="CAF5226635.1"/>
    </source>
</evidence>
<feature type="transmembrane region" description="Helical" evidence="1">
    <location>
        <begin position="57"/>
        <end position="79"/>
    </location>
</feature>
<reference evidence="3" key="1">
    <citation type="submission" date="2021-02" db="EMBL/GenBank/DDBJ databases">
        <authorList>
            <person name="Nowell W R."/>
        </authorList>
    </citation>
    <scope>NUCLEOTIDE SEQUENCE</scope>
</reference>
<dbReference type="Proteomes" id="UP000681720">
    <property type="component" value="Unassembled WGS sequence"/>
</dbReference>
<keyword evidence="1" id="KW-0812">Transmembrane</keyword>
<keyword evidence="1" id="KW-1133">Transmembrane helix</keyword>
<sequence length="81" mass="8464">MSSTGTDQNEITQLLAIVDILFGYVGLTIMLLGTFGNVINAISFARLESLKTLASSLFLLASVIASQGVLSFGLLTRVIGG</sequence>
<evidence type="ECO:0000256" key="1">
    <source>
        <dbReference type="SAM" id="Phobius"/>
    </source>
</evidence>
<dbReference type="Proteomes" id="UP000681967">
    <property type="component" value="Unassembled WGS sequence"/>
</dbReference>
<name>A0A8S3KA51_9BILA</name>
<accession>A0A8S3KA51</accession>
<comment type="caution">
    <text evidence="3">The sequence shown here is derived from an EMBL/GenBank/DDBJ whole genome shotgun (WGS) entry which is preliminary data.</text>
</comment>
<feature type="non-terminal residue" evidence="3">
    <location>
        <position position="81"/>
    </location>
</feature>